<dbReference type="Proteomes" id="UP000294802">
    <property type="component" value="Unassembled WGS sequence"/>
</dbReference>
<dbReference type="OrthoDB" id="9802281at2"/>
<evidence type="ECO:0000256" key="4">
    <source>
        <dbReference type="ARBA" id="ARBA00022605"/>
    </source>
</evidence>
<keyword evidence="5" id="KW-0057">Aromatic amino acid biosynthesis</keyword>
<evidence type="ECO:0000313" key="12">
    <source>
        <dbReference type="Proteomes" id="UP000294802"/>
    </source>
</evidence>
<dbReference type="CDD" id="cd04905">
    <property type="entry name" value="ACT_CM-PDT"/>
    <property type="match status" value="1"/>
</dbReference>
<dbReference type="EMBL" id="SCWB01000002">
    <property type="protein sequence ID" value="TDM12717.1"/>
    <property type="molecule type" value="Genomic_DNA"/>
</dbReference>
<dbReference type="Pfam" id="PF00800">
    <property type="entry name" value="PDT"/>
    <property type="match status" value="1"/>
</dbReference>
<protein>
    <recommendedName>
        <fullName evidence="3">Prephenate dehydratase</fullName>
        <ecNumber evidence="2">4.2.1.51</ecNumber>
    </recommendedName>
</protein>
<reference evidence="11 12" key="1">
    <citation type="submission" date="2019-01" db="EMBL/GenBank/DDBJ databases">
        <title>Draft genome sequences of the type strains of six Macrococcus species.</title>
        <authorList>
            <person name="Mazhar S."/>
            <person name="Altermann E."/>
            <person name="Hill C."/>
            <person name="Mcauliffe O."/>
        </authorList>
    </citation>
    <scope>NUCLEOTIDE SEQUENCE [LARGE SCALE GENOMIC DNA]</scope>
    <source>
        <strain evidence="11 12">CCM4815</strain>
    </source>
</reference>
<evidence type="ECO:0000256" key="7">
    <source>
        <dbReference type="ARBA" id="ARBA00023239"/>
    </source>
</evidence>
<dbReference type="InterPro" id="IPR002912">
    <property type="entry name" value="ACT_dom"/>
</dbReference>
<comment type="catalytic activity">
    <reaction evidence="8">
        <text>prephenate + H(+) = 3-phenylpyruvate + CO2 + H2O</text>
        <dbReference type="Rhea" id="RHEA:21648"/>
        <dbReference type="ChEBI" id="CHEBI:15377"/>
        <dbReference type="ChEBI" id="CHEBI:15378"/>
        <dbReference type="ChEBI" id="CHEBI:16526"/>
        <dbReference type="ChEBI" id="CHEBI:18005"/>
        <dbReference type="ChEBI" id="CHEBI:29934"/>
        <dbReference type="EC" id="4.2.1.51"/>
    </reaction>
</comment>
<proteinExistence type="predicted"/>
<feature type="domain" description="Prephenate dehydratase" evidence="9">
    <location>
        <begin position="4"/>
        <end position="172"/>
    </location>
</feature>
<dbReference type="GO" id="GO:0009094">
    <property type="term" value="P:L-phenylalanine biosynthetic process"/>
    <property type="evidence" value="ECO:0007669"/>
    <property type="project" value="UniProtKB-UniPathway"/>
</dbReference>
<dbReference type="GO" id="GO:0004664">
    <property type="term" value="F:prephenate dehydratase activity"/>
    <property type="evidence" value="ECO:0007669"/>
    <property type="project" value="UniProtKB-EC"/>
</dbReference>
<comment type="pathway">
    <text evidence="1">Amino-acid biosynthesis; L-phenylalanine biosynthesis; phenylpyruvate from prephenate: step 1/1.</text>
</comment>
<evidence type="ECO:0000256" key="3">
    <source>
        <dbReference type="ARBA" id="ARBA00021872"/>
    </source>
</evidence>
<evidence type="ECO:0000256" key="6">
    <source>
        <dbReference type="ARBA" id="ARBA00023222"/>
    </source>
</evidence>
<dbReference type="SUPFAM" id="SSF53850">
    <property type="entry name" value="Periplasmic binding protein-like II"/>
    <property type="match status" value="1"/>
</dbReference>
<evidence type="ECO:0000313" key="11">
    <source>
        <dbReference type="EMBL" id="TDM12717.1"/>
    </source>
</evidence>
<keyword evidence="7" id="KW-0456">Lyase</keyword>
<sequence>MNMILYYLGPKGTFSYQAAMKYQSEAELIPCQSLYDVVDQVNQNTTSQAIVPIENAIEGTINLIADELIENQLHVISEVYLDVAFDVVGLTESMNNISSVVSIAPIISQTKHFITEHQLNVKHADSSLDSLNYIDGETVAIIPHQSTTDFSVVKSHVEDYPFNQTRFLVLSHQKSIHPTNQVLLLLTPQVDKPGLLANILNVFNLYNINLSWIESRPTKQQFGYYHFLIQCRIDITSQDYKQVLKIFDAMQISVRTIGAF</sequence>
<evidence type="ECO:0000256" key="5">
    <source>
        <dbReference type="ARBA" id="ARBA00023141"/>
    </source>
</evidence>
<dbReference type="AlphaFoldDB" id="A0A4R6BWC2"/>
<name>A0A4R6BWC2_9STAP</name>
<comment type="caution">
    <text evidence="11">The sequence shown here is derived from an EMBL/GenBank/DDBJ whole genome shotgun (WGS) entry which is preliminary data.</text>
</comment>
<keyword evidence="4" id="KW-0028">Amino-acid biosynthesis</keyword>
<evidence type="ECO:0000256" key="8">
    <source>
        <dbReference type="ARBA" id="ARBA00047848"/>
    </source>
</evidence>
<organism evidence="11 12">
    <name type="scientific">Macrococcus lamae</name>
    <dbReference type="NCBI Taxonomy" id="198484"/>
    <lineage>
        <taxon>Bacteria</taxon>
        <taxon>Bacillati</taxon>
        <taxon>Bacillota</taxon>
        <taxon>Bacilli</taxon>
        <taxon>Bacillales</taxon>
        <taxon>Staphylococcaceae</taxon>
        <taxon>Macrococcus</taxon>
    </lineage>
</organism>
<keyword evidence="12" id="KW-1185">Reference proteome</keyword>
<dbReference type="Gene3D" id="3.30.70.260">
    <property type="match status" value="1"/>
</dbReference>
<evidence type="ECO:0000259" key="9">
    <source>
        <dbReference type="PROSITE" id="PS51171"/>
    </source>
</evidence>
<evidence type="ECO:0000259" key="10">
    <source>
        <dbReference type="PROSITE" id="PS51671"/>
    </source>
</evidence>
<evidence type="ECO:0000256" key="2">
    <source>
        <dbReference type="ARBA" id="ARBA00013147"/>
    </source>
</evidence>
<dbReference type="PROSITE" id="PS51671">
    <property type="entry name" value="ACT"/>
    <property type="match status" value="1"/>
</dbReference>
<dbReference type="PANTHER" id="PTHR21022">
    <property type="entry name" value="PREPHENATE DEHYDRATASE P PROTEIN"/>
    <property type="match status" value="1"/>
</dbReference>
<dbReference type="PROSITE" id="PS51171">
    <property type="entry name" value="PREPHENATE_DEHYDR_3"/>
    <property type="match status" value="1"/>
</dbReference>
<dbReference type="EC" id="4.2.1.51" evidence="2"/>
<evidence type="ECO:0000256" key="1">
    <source>
        <dbReference type="ARBA" id="ARBA00004741"/>
    </source>
</evidence>
<dbReference type="PANTHER" id="PTHR21022:SF19">
    <property type="entry name" value="PREPHENATE DEHYDRATASE-RELATED"/>
    <property type="match status" value="1"/>
</dbReference>
<dbReference type="InterPro" id="IPR001086">
    <property type="entry name" value="Preph_deHydtase"/>
</dbReference>
<keyword evidence="6" id="KW-0584">Phenylalanine biosynthesis</keyword>
<feature type="domain" description="ACT" evidence="10">
    <location>
        <begin position="184"/>
        <end position="260"/>
    </location>
</feature>
<gene>
    <name evidence="11" type="ORF">ERX29_01555</name>
</gene>
<dbReference type="GO" id="GO:0005737">
    <property type="term" value="C:cytoplasm"/>
    <property type="evidence" value="ECO:0007669"/>
    <property type="project" value="TreeGrafter"/>
</dbReference>
<dbReference type="Gene3D" id="3.40.190.10">
    <property type="entry name" value="Periplasmic binding protein-like II"/>
    <property type="match status" value="2"/>
</dbReference>
<dbReference type="SUPFAM" id="SSF55021">
    <property type="entry name" value="ACT-like"/>
    <property type="match status" value="1"/>
</dbReference>
<accession>A0A4R6BWC2</accession>
<dbReference type="UniPathway" id="UPA00121">
    <property type="reaction ID" value="UER00345"/>
</dbReference>
<dbReference type="InterPro" id="IPR045865">
    <property type="entry name" value="ACT-like_dom_sf"/>
</dbReference>